<gene>
    <name evidence="1" type="ORF">J2S74_002843</name>
</gene>
<protein>
    <submittedName>
        <fullName evidence="1">Uncharacterized protein</fullName>
    </submittedName>
</protein>
<organism evidence="1 2">
    <name type="scientific">Evansella vedderi</name>
    <dbReference type="NCBI Taxonomy" id="38282"/>
    <lineage>
        <taxon>Bacteria</taxon>
        <taxon>Bacillati</taxon>
        <taxon>Bacillota</taxon>
        <taxon>Bacilli</taxon>
        <taxon>Bacillales</taxon>
        <taxon>Bacillaceae</taxon>
        <taxon>Evansella</taxon>
    </lineage>
</organism>
<dbReference type="RefSeq" id="WP_307326392.1">
    <property type="nucleotide sequence ID" value="NZ_JAUSUG010000011.1"/>
</dbReference>
<sequence length="106" mass="12636">MIVRITFSNNLVMLFGNSYKTWEEQFKDYYLLFKDELPKPENVEVTWSKWISFGGLKWCSHENFQSQLNREGVQGDEPDNPNPRSYAEMNFFENVQAKQKIQEIMS</sequence>
<keyword evidence="2" id="KW-1185">Reference proteome</keyword>
<accession>A0ABT9ZXK3</accession>
<reference evidence="1 2" key="1">
    <citation type="submission" date="2023-07" db="EMBL/GenBank/DDBJ databases">
        <title>Genomic Encyclopedia of Type Strains, Phase IV (KMG-IV): sequencing the most valuable type-strain genomes for metagenomic binning, comparative biology and taxonomic classification.</title>
        <authorList>
            <person name="Goeker M."/>
        </authorList>
    </citation>
    <scope>NUCLEOTIDE SEQUENCE [LARGE SCALE GENOMIC DNA]</scope>
    <source>
        <strain evidence="1 2">DSM 9768</strain>
    </source>
</reference>
<proteinExistence type="predicted"/>
<name>A0ABT9ZXK3_9BACI</name>
<dbReference type="EMBL" id="JAUSUG010000011">
    <property type="protein sequence ID" value="MDQ0255461.1"/>
    <property type="molecule type" value="Genomic_DNA"/>
</dbReference>
<comment type="caution">
    <text evidence="1">The sequence shown here is derived from an EMBL/GenBank/DDBJ whole genome shotgun (WGS) entry which is preliminary data.</text>
</comment>
<evidence type="ECO:0000313" key="2">
    <source>
        <dbReference type="Proteomes" id="UP001230005"/>
    </source>
</evidence>
<dbReference type="Proteomes" id="UP001230005">
    <property type="component" value="Unassembled WGS sequence"/>
</dbReference>
<evidence type="ECO:0000313" key="1">
    <source>
        <dbReference type="EMBL" id="MDQ0255461.1"/>
    </source>
</evidence>